<dbReference type="SMART" id="SM00287">
    <property type="entry name" value="SH3b"/>
    <property type="match status" value="1"/>
</dbReference>
<feature type="domain" description="LysM" evidence="14">
    <location>
        <begin position="27"/>
        <end position="70"/>
    </location>
</feature>
<comment type="function">
    <text evidence="1">This major extracellular protein may be involved in the invasion of non-professional phagocytic cells by Listeria.</text>
</comment>
<feature type="compositionally biased region" description="Basic and acidic residues" evidence="11">
    <location>
        <begin position="160"/>
        <end position="170"/>
    </location>
</feature>
<feature type="domain" description="LysM" evidence="14">
    <location>
        <begin position="266"/>
        <end position="309"/>
    </location>
</feature>
<dbReference type="PANTHER" id="PTHR33734:SF22">
    <property type="entry name" value="MEMBRANE-BOUND LYTIC MUREIN TRANSGLYCOSYLASE D"/>
    <property type="match status" value="1"/>
</dbReference>
<dbReference type="PROSITE" id="PS51781">
    <property type="entry name" value="SH3B"/>
    <property type="match status" value="1"/>
</dbReference>
<dbReference type="GO" id="GO:0008932">
    <property type="term" value="F:lytic endotransglycosylase activity"/>
    <property type="evidence" value="ECO:0007669"/>
    <property type="project" value="TreeGrafter"/>
</dbReference>
<name>A0A3D8TPB0_9LIST</name>
<evidence type="ECO:0000259" key="14">
    <source>
        <dbReference type="PROSITE" id="PS51782"/>
    </source>
</evidence>
<dbReference type="Pfam" id="PF01476">
    <property type="entry name" value="LysM"/>
    <property type="match status" value="4"/>
</dbReference>
<comment type="similarity">
    <text evidence="2">Belongs to the peptidase C40 family.</text>
</comment>
<feature type="region of interest" description="Disordered" evidence="11">
    <location>
        <begin position="226"/>
        <end position="259"/>
    </location>
</feature>
<dbReference type="Gene3D" id="3.10.350.10">
    <property type="entry name" value="LysM domain"/>
    <property type="match status" value="4"/>
</dbReference>
<keyword evidence="7" id="KW-0378">Hydrolase</keyword>
<evidence type="ECO:0000256" key="7">
    <source>
        <dbReference type="ARBA" id="ARBA00022801"/>
    </source>
</evidence>
<dbReference type="InterPro" id="IPR038765">
    <property type="entry name" value="Papain-like_cys_pep_sf"/>
</dbReference>
<dbReference type="InterPro" id="IPR000064">
    <property type="entry name" value="NLP_P60_dom"/>
</dbReference>
<feature type="domain" description="SH3b" evidence="13">
    <location>
        <begin position="77"/>
        <end position="141"/>
    </location>
</feature>
<feature type="domain" description="LysM" evidence="14">
    <location>
        <begin position="360"/>
        <end position="403"/>
    </location>
</feature>
<dbReference type="Pfam" id="PF00877">
    <property type="entry name" value="NLPC_P60"/>
    <property type="match status" value="1"/>
</dbReference>
<feature type="signal peptide" evidence="12">
    <location>
        <begin position="1"/>
        <end position="19"/>
    </location>
</feature>
<keyword evidence="4" id="KW-0645">Protease</keyword>
<comment type="caution">
    <text evidence="16">The sequence shown here is derived from an EMBL/GenBank/DDBJ whole genome shotgun (WGS) entry which is preliminary data.</text>
</comment>
<feature type="compositionally biased region" description="Basic and acidic residues" evidence="11">
    <location>
        <begin position="320"/>
        <end position="329"/>
    </location>
</feature>
<dbReference type="GO" id="GO:0071555">
    <property type="term" value="P:cell wall organization"/>
    <property type="evidence" value="ECO:0007669"/>
    <property type="project" value="UniProtKB-KW"/>
</dbReference>
<keyword evidence="6" id="KW-0677">Repeat</keyword>
<evidence type="ECO:0000313" key="16">
    <source>
        <dbReference type="EMBL" id="RDX00645.1"/>
    </source>
</evidence>
<dbReference type="SMART" id="SM00257">
    <property type="entry name" value="LysM"/>
    <property type="match status" value="4"/>
</dbReference>
<feature type="region of interest" description="Disordered" evidence="11">
    <location>
        <begin position="315"/>
        <end position="351"/>
    </location>
</feature>
<feature type="compositionally biased region" description="Polar residues" evidence="11">
    <location>
        <begin position="332"/>
        <end position="344"/>
    </location>
</feature>
<sequence>MKKATIATATAGIAVTAFAAPTMASANSVVVESGDTLWGIANSNDTTVDSLKKLNNLDGDKIFPGQKLVISEAKSEQAEKEVSATWLNVRQGPSVDNSILTSIQGGTKVTVLTSEDNGWNKISYADGKTGYVNGKYLGEAKTAAPAKTENTEVKASNQNEKTETVKEVSTPEKPANLSSYTVKNGDTLWALSVKFGSSVQDLMAWNNLSSSSIYVGQTLAVKAEAAKPAPEKQAPQASQQTVQKEEAPAPTKEVKQEAPQVDVNASSYTVQSGDSLSKIAGLFKTTVSELKALNGLSSDSITAGDVLKVKGEVKQAPAPEVKEEVKQEKAPQANTEKQTSNQTEQKVEAPAAPQIDTNASSYTVRSGDSLSKIAGIFGVSVSKLKALNGLSSDSLQVGQVLKVKGSVPQTNNTNTSNSGATNIGNANAGSSSSSSNVSTPSKPSTGNGSSNVSSGSSQSASYSALIAEAQKHLGKPYGWGANGPSSFDCSGYTKYVFDKVGISLPRTSGSQYAAATKITEAQAKPGDLVFFNYGSGIAHVGIYVGGGQMINAQDNGVKYDNIHGNGWGQFLVGFGRVANF</sequence>
<dbReference type="CDD" id="cd00118">
    <property type="entry name" value="LysM"/>
    <property type="match status" value="4"/>
</dbReference>
<accession>A0A3D8TPB0</accession>
<evidence type="ECO:0000256" key="9">
    <source>
        <dbReference type="ARBA" id="ARBA00023316"/>
    </source>
</evidence>
<feature type="domain" description="NlpC/P60" evidence="15">
    <location>
        <begin position="459"/>
        <end position="578"/>
    </location>
</feature>
<feature type="chain" id="PRO_5039653221" description="Probable endopeptidase p60" evidence="12">
    <location>
        <begin position="20"/>
        <end position="580"/>
    </location>
</feature>
<evidence type="ECO:0000256" key="12">
    <source>
        <dbReference type="SAM" id="SignalP"/>
    </source>
</evidence>
<evidence type="ECO:0000259" key="15">
    <source>
        <dbReference type="PROSITE" id="PS51935"/>
    </source>
</evidence>
<keyword evidence="8" id="KW-0788">Thiol protease</keyword>
<keyword evidence="17" id="KW-1185">Reference proteome</keyword>
<dbReference type="InterPro" id="IPR018392">
    <property type="entry name" value="LysM"/>
</dbReference>
<reference evidence="17" key="1">
    <citation type="submission" date="2015-04" db="EMBL/GenBank/DDBJ databases">
        <authorList>
            <person name="Schardt J."/>
            <person name="Mueller-Herbst S."/>
            <person name="Scherer S."/>
            <person name="Huptas C."/>
        </authorList>
    </citation>
    <scope>NUCLEOTIDE SEQUENCE [LARGE SCALE GENOMIC DNA]</scope>
    <source>
        <strain evidence="17">Kiel-L1</strain>
    </source>
</reference>
<keyword evidence="9" id="KW-0961">Cell wall biogenesis/degradation</keyword>
<gene>
    <name evidence="16" type="ORF">UR08_06550</name>
</gene>
<dbReference type="SUPFAM" id="SSF54001">
    <property type="entry name" value="Cysteine proteinases"/>
    <property type="match status" value="1"/>
</dbReference>
<evidence type="ECO:0000256" key="2">
    <source>
        <dbReference type="ARBA" id="ARBA00007074"/>
    </source>
</evidence>
<dbReference type="GO" id="GO:0008234">
    <property type="term" value="F:cysteine-type peptidase activity"/>
    <property type="evidence" value="ECO:0007669"/>
    <property type="project" value="UniProtKB-KW"/>
</dbReference>
<dbReference type="GO" id="GO:0006508">
    <property type="term" value="P:proteolysis"/>
    <property type="evidence" value="ECO:0007669"/>
    <property type="project" value="UniProtKB-KW"/>
</dbReference>
<dbReference type="InterPro" id="IPR003646">
    <property type="entry name" value="SH3-like_bac-type"/>
</dbReference>
<dbReference type="PROSITE" id="PS51935">
    <property type="entry name" value="NLPC_P60"/>
    <property type="match status" value="1"/>
</dbReference>
<feature type="region of interest" description="Disordered" evidence="11">
    <location>
        <begin position="406"/>
        <end position="455"/>
    </location>
</feature>
<dbReference type="PROSITE" id="PS51782">
    <property type="entry name" value="LYSM"/>
    <property type="match status" value="4"/>
</dbReference>
<feature type="compositionally biased region" description="Low complexity" evidence="11">
    <location>
        <begin position="410"/>
        <end position="455"/>
    </location>
</feature>
<evidence type="ECO:0000256" key="6">
    <source>
        <dbReference type="ARBA" id="ARBA00022737"/>
    </source>
</evidence>
<dbReference type="Pfam" id="PF08239">
    <property type="entry name" value="SH3_3"/>
    <property type="match status" value="1"/>
</dbReference>
<evidence type="ECO:0000256" key="3">
    <source>
        <dbReference type="ARBA" id="ARBA00013385"/>
    </source>
</evidence>
<dbReference type="SUPFAM" id="SSF54106">
    <property type="entry name" value="LysM domain"/>
    <property type="match status" value="4"/>
</dbReference>
<dbReference type="InterPro" id="IPR036779">
    <property type="entry name" value="LysM_dom_sf"/>
</dbReference>
<proteinExistence type="inferred from homology"/>
<evidence type="ECO:0000256" key="5">
    <source>
        <dbReference type="ARBA" id="ARBA00022729"/>
    </source>
</evidence>
<protein>
    <recommendedName>
        <fullName evidence="3">Probable endopeptidase p60</fullName>
    </recommendedName>
    <alternativeName>
        <fullName evidence="10">Invasion-associated protein p60</fullName>
    </alternativeName>
</protein>
<dbReference type="EMBL" id="LARY01000002">
    <property type="protein sequence ID" value="RDX00645.1"/>
    <property type="molecule type" value="Genomic_DNA"/>
</dbReference>
<evidence type="ECO:0000256" key="11">
    <source>
        <dbReference type="SAM" id="MobiDB-lite"/>
    </source>
</evidence>
<evidence type="ECO:0000313" key="17">
    <source>
        <dbReference type="Proteomes" id="UP000257055"/>
    </source>
</evidence>
<feature type="domain" description="LysM" evidence="14">
    <location>
        <begin position="178"/>
        <end position="221"/>
    </location>
</feature>
<feature type="compositionally biased region" description="Low complexity" evidence="11">
    <location>
        <begin position="226"/>
        <end position="237"/>
    </location>
</feature>
<evidence type="ECO:0000256" key="4">
    <source>
        <dbReference type="ARBA" id="ARBA00022670"/>
    </source>
</evidence>
<evidence type="ECO:0000256" key="8">
    <source>
        <dbReference type="ARBA" id="ARBA00022807"/>
    </source>
</evidence>
<evidence type="ECO:0000256" key="10">
    <source>
        <dbReference type="ARBA" id="ARBA00032855"/>
    </source>
</evidence>
<dbReference type="Gene3D" id="2.30.30.40">
    <property type="entry name" value="SH3 Domains"/>
    <property type="match status" value="1"/>
</dbReference>
<feature type="region of interest" description="Disordered" evidence="11">
    <location>
        <begin position="146"/>
        <end position="178"/>
    </location>
</feature>
<dbReference type="Gene3D" id="3.90.1720.10">
    <property type="entry name" value="endopeptidase domain like (from Nostoc punctiforme)"/>
    <property type="match status" value="1"/>
</dbReference>
<organism evidence="16 17">
    <name type="scientific">Listeria kieliensis</name>
    <dbReference type="NCBI Taxonomy" id="1621700"/>
    <lineage>
        <taxon>Bacteria</taxon>
        <taxon>Bacillati</taxon>
        <taxon>Bacillota</taxon>
        <taxon>Bacilli</taxon>
        <taxon>Bacillales</taxon>
        <taxon>Listeriaceae</taxon>
        <taxon>Listeria</taxon>
    </lineage>
</organism>
<dbReference type="RefSeq" id="WP_115752882.1">
    <property type="nucleotide sequence ID" value="NZ_LARY01000002.1"/>
</dbReference>
<dbReference type="PANTHER" id="PTHR33734">
    <property type="entry name" value="LYSM DOMAIN-CONTAINING GPI-ANCHORED PROTEIN 2"/>
    <property type="match status" value="1"/>
</dbReference>
<dbReference type="Proteomes" id="UP000257055">
    <property type="component" value="Unassembled WGS sequence"/>
</dbReference>
<keyword evidence="5 12" id="KW-0732">Signal</keyword>
<dbReference type="AlphaFoldDB" id="A0A3D8TPB0"/>
<evidence type="ECO:0000259" key="13">
    <source>
        <dbReference type="PROSITE" id="PS51781"/>
    </source>
</evidence>
<feature type="compositionally biased region" description="Basic and acidic residues" evidence="11">
    <location>
        <begin position="243"/>
        <end position="256"/>
    </location>
</feature>
<evidence type="ECO:0000256" key="1">
    <source>
        <dbReference type="ARBA" id="ARBA00003740"/>
    </source>
</evidence>